<feature type="coiled-coil region" evidence="1">
    <location>
        <begin position="13"/>
        <end position="47"/>
    </location>
</feature>
<name>A0A7K3M8W7_9ACTN</name>
<keyword evidence="1" id="KW-0175">Coiled coil</keyword>
<sequence length="67" mass="7375">MAKALFGHVGGPDPRLITEVQRLRRRVDDLEAEVGRLQAVNDDLAQAALEHESLVLDESSVREPALT</sequence>
<protein>
    <submittedName>
        <fullName evidence="2">Uncharacterized protein</fullName>
    </submittedName>
</protein>
<dbReference type="EMBL" id="WLZY01000007">
    <property type="protein sequence ID" value="NDL59392.1"/>
    <property type="molecule type" value="Genomic_DNA"/>
</dbReference>
<organism evidence="2 3">
    <name type="scientific">Phytoactinopolyspora mesophila</name>
    <dbReference type="NCBI Taxonomy" id="2650750"/>
    <lineage>
        <taxon>Bacteria</taxon>
        <taxon>Bacillati</taxon>
        <taxon>Actinomycetota</taxon>
        <taxon>Actinomycetes</taxon>
        <taxon>Jiangellales</taxon>
        <taxon>Jiangellaceae</taxon>
        <taxon>Phytoactinopolyspora</taxon>
    </lineage>
</organism>
<keyword evidence="3" id="KW-1185">Reference proteome</keyword>
<dbReference type="Proteomes" id="UP000460435">
    <property type="component" value="Unassembled WGS sequence"/>
</dbReference>
<accession>A0A7K3M8W7</accession>
<dbReference type="RefSeq" id="WP_162452085.1">
    <property type="nucleotide sequence ID" value="NZ_WLZY01000007.1"/>
</dbReference>
<dbReference type="AlphaFoldDB" id="A0A7K3M8W7"/>
<evidence type="ECO:0000256" key="1">
    <source>
        <dbReference type="SAM" id="Coils"/>
    </source>
</evidence>
<proteinExistence type="predicted"/>
<comment type="caution">
    <text evidence="2">The sequence shown here is derived from an EMBL/GenBank/DDBJ whole genome shotgun (WGS) entry which is preliminary data.</text>
</comment>
<evidence type="ECO:0000313" key="3">
    <source>
        <dbReference type="Proteomes" id="UP000460435"/>
    </source>
</evidence>
<gene>
    <name evidence="2" type="ORF">F7O44_20175</name>
</gene>
<evidence type="ECO:0000313" key="2">
    <source>
        <dbReference type="EMBL" id="NDL59392.1"/>
    </source>
</evidence>
<reference evidence="2 3" key="1">
    <citation type="submission" date="2019-11" db="EMBL/GenBank/DDBJ databases">
        <authorList>
            <person name="Li X.-J."/>
            <person name="Feng X.-M."/>
        </authorList>
    </citation>
    <scope>NUCLEOTIDE SEQUENCE [LARGE SCALE GENOMIC DNA]</scope>
    <source>
        <strain evidence="2 3">XMNu-373</strain>
    </source>
</reference>